<keyword evidence="3" id="KW-1185">Reference proteome</keyword>
<dbReference type="EMBL" id="JAUSUB010000001">
    <property type="protein sequence ID" value="MDQ0268216.1"/>
    <property type="molecule type" value="Genomic_DNA"/>
</dbReference>
<dbReference type="Pfam" id="PF00583">
    <property type="entry name" value="Acetyltransf_1"/>
    <property type="match status" value="1"/>
</dbReference>
<sequence>MQNTKFEQIHHFGETIFENHLYKHIHYPEMLVMYDANFLQFKRIPSLDEFRISEKHLMDFHLSNHQEHVKFYFPAQEHLPAELLFYLKQNFYVVGFLELYTIEPERFPTIINDPDIQVQFVEKENLALFLQLQKKWDLEHGEEFATRNQTVHLKNYHNTEVVQALAFYKGEPAGSVNVFLSQTTAEIDSLTVLETYRNKKIGSRLQQAVMKHYHDKTFILVADGEDTPREMYIKQGYQYGGFRYEAMKLVK</sequence>
<dbReference type="InterPro" id="IPR040549">
    <property type="entry name" value="DUF5613"/>
</dbReference>
<comment type="caution">
    <text evidence="2">The sequence shown here is derived from an EMBL/GenBank/DDBJ whole genome shotgun (WGS) entry which is preliminary data.</text>
</comment>
<dbReference type="PROSITE" id="PS51186">
    <property type="entry name" value="GNAT"/>
    <property type="match status" value="1"/>
</dbReference>
<protein>
    <submittedName>
        <fullName evidence="2">GNAT superfamily N-acetyltransferase</fullName>
    </submittedName>
</protein>
<dbReference type="Pfam" id="PF18467">
    <property type="entry name" value="DUF5613"/>
    <property type="match status" value="1"/>
</dbReference>
<dbReference type="Gene3D" id="3.40.630.30">
    <property type="match status" value="1"/>
</dbReference>
<dbReference type="CDD" id="cd04301">
    <property type="entry name" value="NAT_SF"/>
    <property type="match status" value="1"/>
</dbReference>
<feature type="domain" description="N-acetyltransferase" evidence="1">
    <location>
        <begin position="116"/>
        <end position="251"/>
    </location>
</feature>
<accession>A0ABU0AAE2</accession>
<dbReference type="RefSeq" id="WP_307470809.1">
    <property type="nucleotide sequence ID" value="NZ_JAUSUB010000001.1"/>
</dbReference>
<dbReference type="InterPro" id="IPR016181">
    <property type="entry name" value="Acyl_CoA_acyltransferase"/>
</dbReference>
<dbReference type="Proteomes" id="UP001238088">
    <property type="component" value="Unassembled WGS sequence"/>
</dbReference>
<dbReference type="InterPro" id="IPR000182">
    <property type="entry name" value="GNAT_dom"/>
</dbReference>
<proteinExistence type="predicted"/>
<name>A0ABU0AAE2_9BACI</name>
<reference evidence="2 3" key="1">
    <citation type="submission" date="2023-07" db="EMBL/GenBank/DDBJ databases">
        <title>Genomic Encyclopedia of Type Strains, Phase IV (KMG-IV): sequencing the most valuable type-strain genomes for metagenomic binning, comparative biology and taxonomic classification.</title>
        <authorList>
            <person name="Goeker M."/>
        </authorList>
    </citation>
    <scope>NUCLEOTIDE SEQUENCE [LARGE SCALE GENOMIC DNA]</scope>
    <source>
        <strain evidence="2 3">DSM 23494</strain>
    </source>
</reference>
<dbReference type="SUPFAM" id="SSF55729">
    <property type="entry name" value="Acyl-CoA N-acyltransferases (Nat)"/>
    <property type="match status" value="1"/>
</dbReference>
<evidence type="ECO:0000313" key="3">
    <source>
        <dbReference type="Proteomes" id="UP001238088"/>
    </source>
</evidence>
<gene>
    <name evidence="2" type="ORF">J2S17_000085</name>
</gene>
<organism evidence="2 3">
    <name type="scientific">Cytobacillus purgationiresistens</name>
    <dbReference type="NCBI Taxonomy" id="863449"/>
    <lineage>
        <taxon>Bacteria</taxon>
        <taxon>Bacillati</taxon>
        <taxon>Bacillota</taxon>
        <taxon>Bacilli</taxon>
        <taxon>Bacillales</taxon>
        <taxon>Bacillaceae</taxon>
        <taxon>Cytobacillus</taxon>
    </lineage>
</organism>
<evidence type="ECO:0000259" key="1">
    <source>
        <dbReference type="PROSITE" id="PS51186"/>
    </source>
</evidence>
<evidence type="ECO:0000313" key="2">
    <source>
        <dbReference type="EMBL" id="MDQ0268216.1"/>
    </source>
</evidence>